<dbReference type="AlphaFoldDB" id="A0A2H3C3B9"/>
<dbReference type="Proteomes" id="UP000218334">
    <property type="component" value="Unassembled WGS sequence"/>
</dbReference>
<feature type="non-terminal residue" evidence="1">
    <location>
        <position position="1"/>
    </location>
</feature>
<keyword evidence="2" id="KW-1185">Reference proteome</keyword>
<protein>
    <submittedName>
        <fullName evidence="1">Uncharacterized protein</fullName>
    </submittedName>
</protein>
<evidence type="ECO:0000313" key="2">
    <source>
        <dbReference type="Proteomes" id="UP000218334"/>
    </source>
</evidence>
<evidence type="ECO:0000313" key="1">
    <source>
        <dbReference type="EMBL" id="PBK73732.1"/>
    </source>
</evidence>
<reference evidence="2" key="1">
    <citation type="journal article" date="2017" name="Nat. Ecol. Evol.">
        <title>Genome expansion and lineage-specific genetic innovations in the forest pathogenic fungi Armillaria.</title>
        <authorList>
            <person name="Sipos G."/>
            <person name="Prasanna A.N."/>
            <person name="Walter M.C."/>
            <person name="O'Connor E."/>
            <person name="Balint B."/>
            <person name="Krizsan K."/>
            <person name="Kiss B."/>
            <person name="Hess J."/>
            <person name="Varga T."/>
            <person name="Slot J."/>
            <person name="Riley R."/>
            <person name="Boka B."/>
            <person name="Rigling D."/>
            <person name="Barry K."/>
            <person name="Lee J."/>
            <person name="Mihaltcheva S."/>
            <person name="LaButti K."/>
            <person name="Lipzen A."/>
            <person name="Waldron R."/>
            <person name="Moloney N.M."/>
            <person name="Sperisen C."/>
            <person name="Kredics L."/>
            <person name="Vagvoelgyi C."/>
            <person name="Patrignani A."/>
            <person name="Fitzpatrick D."/>
            <person name="Nagy I."/>
            <person name="Doyle S."/>
            <person name="Anderson J.B."/>
            <person name="Grigoriev I.V."/>
            <person name="Gueldener U."/>
            <person name="Muensterkoetter M."/>
            <person name="Nagy L.G."/>
        </authorList>
    </citation>
    <scope>NUCLEOTIDE SEQUENCE [LARGE SCALE GENOMIC DNA]</scope>
    <source>
        <strain evidence="2">28-4</strain>
    </source>
</reference>
<dbReference type="STRING" id="1076256.A0A2H3C3B9"/>
<proteinExistence type="predicted"/>
<dbReference type="EMBL" id="KZ293420">
    <property type="protein sequence ID" value="PBK73732.1"/>
    <property type="molecule type" value="Genomic_DNA"/>
</dbReference>
<sequence>LLTHISEGHSAINLSVYLCNNYSRDPLFHKILAKPKEFCNFEQRDSLIFIKLEDQELLCIPDYEYKGQSAKEIVIDGAHSLLAHLESHKMLSYLQSHV</sequence>
<dbReference type="Gene3D" id="1.10.340.70">
    <property type="match status" value="1"/>
</dbReference>
<accession>A0A2H3C3B9</accession>
<name>A0A2H3C3B9_9AGAR</name>
<organism evidence="1 2">
    <name type="scientific">Armillaria solidipes</name>
    <dbReference type="NCBI Taxonomy" id="1076256"/>
    <lineage>
        <taxon>Eukaryota</taxon>
        <taxon>Fungi</taxon>
        <taxon>Dikarya</taxon>
        <taxon>Basidiomycota</taxon>
        <taxon>Agaricomycotina</taxon>
        <taxon>Agaricomycetes</taxon>
        <taxon>Agaricomycetidae</taxon>
        <taxon>Agaricales</taxon>
        <taxon>Marasmiineae</taxon>
        <taxon>Physalacriaceae</taxon>
        <taxon>Armillaria</taxon>
    </lineage>
</organism>
<gene>
    <name evidence="1" type="ORF">ARMSODRAFT_879965</name>
</gene>